<sequence length="257" mass="26231">MEGVSGSPRSLEGKVALVTGSTRGIGRAIAGRLAGAGARVVVTARDPAAVEEAARELGRDAVGIPGDLSRPAGARALVAGALGACGRLDVLVNNAGMAMVRDSLELSDEDWERTLAVNLGSVFFCSREAARHMLSAGGGAIVNVASVQAYAGVARRAAYAASKGGVLALTMALAVEWAPTVRVNAVAPAYVATSMIEDLMEAGAVDAEAIRARTPLRRMATPDEVGRAVLFLASAESSYVTGETLKVDGGWLAWAAI</sequence>
<dbReference type="SMART" id="SM00822">
    <property type="entry name" value="PKS_KR"/>
    <property type="match status" value="1"/>
</dbReference>
<dbReference type="InterPro" id="IPR057326">
    <property type="entry name" value="KR_dom"/>
</dbReference>
<dbReference type="Gene3D" id="3.40.50.720">
    <property type="entry name" value="NAD(P)-binding Rossmann-like Domain"/>
    <property type="match status" value="1"/>
</dbReference>
<dbReference type="PANTHER" id="PTHR42760:SF133">
    <property type="entry name" value="3-OXOACYL-[ACYL-CARRIER-PROTEIN] REDUCTASE"/>
    <property type="match status" value="1"/>
</dbReference>
<keyword evidence="2 4" id="KW-0560">Oxidoreductase</keyword>
<evidence type="ECO:0000313" key="4">
    <source>
        <dbReference type="EMBL" id="MBJ7598894.1"/>
    </source>
</evidence>
<dbReference type="FunFam" id="3.40.50.720:FF:000084">
    <property type="entry name" value="Short-chain dehydrogenase reductase"/>
    <property type="match status" value="1"/>
</dbReference>
<dbReference type="PRINTS" id="PR00081">
    <property type="entry name" value="GDHRDH"/>
</dbReference>
<organism evidence="4 5">
    <name type="scientific">Candidatus Nephthysia bennettiae</name>
    <dbReference type="NCBI Taxonomy" id="3127016"/>
    <lineage>
        <taxon>Bacteria</taxon>
        <taxon>Bacillati</taxon>
        <taxon>Candidatus Dormiibacterota</taxon>
        <taxon>Candidatus Dormibacteria</taxon>
        <taxon>Candidatus Dormibacterales</taxon>
        <taxon>Candidatus Dormibacteraceae</taxon>
        <taxon>Candidatus Nephthysia</taxon>
    </lineage>
</organism>
<dbReference type="AlphaFoldDB" id="A0A934N9P4"/>
<dbReference type="SUPFAM" id="SSF51735">
    <property type="entry name" value="NAD(P)-binding Rossmann-fold domains"/>
    <property type="match status" value="1"/>
</dbReference>
<dbReference type="InterPro" id="IPR002347">
    <property type="entry name" value="SDR_fam"/>
</dbReference>
<dbReference type="RefSeq" id="WP_338202107.1">
    <property type="nucleotide sequence ID" value="NZ_JAEKNR010000133.1"/>
</dbReference>
<dbReference type="Pfam" id="PF13561">
    <property type="entry name" value="adh_short_C2"/>
    <property type="match status" value="1"/>
</dbReference>
<evidence type="ECO:0000313" key="5">
    <source>
        <dbReference type="Proteomes" id="UP000612893"/>
    </source>
</evidence>
<dbReference type="PANTHER" id="PTHR42760">
    <property type="entry name" value="SHORT-CHAIN DEHYDROGENASES/REDUCTASES FAMILY MEMBER"/>
    <property type="match status" value="1"/>
</dbReference>
<dbReference type="InterPro" id="IPR036291">
    <property type="entry name" value="NAD(P)-bd_dom_sf"/>
</dbReference>
<dbReference type="InterPro" id="IPR020904">
    <property type="entry name" value="Sc_DH/Rdtase_CS"/>
</dbReference>
<gene>
    <name evidence="4" type="ORF">JF922_12535</name>
</gene>
<comment type="similarity">
    <text evidence="1">Belongs to the short-chain dehydrogenases/reductases (SDR) family.</text>
</comment>
<dbReference type="EC" id="1.1.1.47" evidence="4"/>
<evidence type="ECO:0000259" key="3">
    <source>
        <dbReference type="SMART" id="SM00822"/>
    </source>
</evidence>
<evidence type="ECO:0000256" key="1">
    <source>
        <dbReference type="ARBA" id="ARBA00006484"/>
    </source>
</evidence>
<keyword evidence="5" id="KW-1185">Reference proteome</keyword>
<reference evidence="4" key="1">
    <citation type="submission" date="2020-10" db="EMBL/GenBank/DDBJ databases">
        <title>Ca. Dormibacterota MAGs.</title>
        <authorList>
            <person name="Montgomery K."/>
        </authorList>
    </citation>
    <scope>NUCLEOTIDE SEQUENCE [LARGE SCALE GENOMIC DNA]</scope>
    <source>
        <strain evidence="4">SC8812_S17_10</strain>
    </source>
</reference>
<evidence type="ECO:0000256" key="2">
    <source>
        <dbReference type="ARBA" id="ARBA00023002"/>
    </source>
</evidence>
<accession>A0A934N9P4</accession>
<dbReference type="PROSITE" id="PS00061">
    <property type="entry name" value="ADH_SHORT"/>
    <property type="match status" value="1"/>
</dbReference>
<dbReference type="Proteomes" id="UP000612893">
    <property type="component" value="Unassembled WGS sequence"/>
</dbReference>
<dbReference type="NCBIfam" id="NF005559">
    <property type="entry name" value="PRK07231.1"/>
    <property type="match status" value="1"/>
</dbReference>
<name>A0A934N9P4_9BACT</name>
<protein>
    <submittedName>
        <fullName evidence="4">Glucose 1-dehydrogenase</fullName>
        <ecNumber evidence="4">1.1.1.47</ecNumber>
    </submittedName>
</protein>
<feature type="domain" description="Ketoreductase" evidence="3">
    <location>
        <begin position="14"/>
        <end position="180"/>
    </location>
</feature>
<dbReference type="PRINTS" id="PR00080">
    <property type="entry name" value="SDRFAMILY"/>
</dbReference>
<dbReference type="GO" id="GO:0047936">
    <property type="term" value="F:glucose 1-dehydrogenase [NAD(P)+] activity"/>
    <property type="evidence" value="ECO:0007669"/>
    <property type="project" value="UniProtKB-EC"/>
</dbReference>
<proteinExistence type="inferred from homology"/>
<dbReference type="EMBL" id="JAEKNR010000133">
    <property type="protein sequence ID" value="MBJ7598894.1"/>
    <property type="molecule type" value="Genomic_DNA"/>
</dbReference>
<comment type="caution">
    <text evidence="4">The sequence shown here is derived from an EMBL/GenBank/DDBJ whole genome shotgun (WGS) entry which is preliminary data.</text>
</comment>